<comment type="caution">
    <text evidence="1">The sequence shown here is derived from an EMBL/GenBank/DDBJ whole genome shotgun (WGS) entry which is preliminary data.</text>
</comment>
<dbReference type="Proteomes" id="UP001150062">
    <property type="component" value="Unassembled WGS sequence"/>
</dbReference>
<keyword evidence="2" id="KW-1185">Reference proteome</keyword>
<dbReference type="InterPro" id="IPR002838">
    <property type="entry name" value="AIM24"/>
</dbReference>
<proteinExistence type="predicted"/>
<dbReference type="InterPro" id="IPR016031">
    <property type="entry name" value="Trp_RNA-bd_attenuator-like_dom"/>
</dbReference>
<dbReference type="InterPro" id="IPR036983">
    <property type="entry name" value="AIM24_sf"/>
</dbReference>
<dbReference type="SUPFAM" id="SSF51219">
    <property type="entry name" value="TRAP-like"/>
    <property type="match status" value="1"/>
</dbReference>
<dbReference type="EMBL" id="JAOAOG010000270">
    <property type="protein sequence ID" value="KAJ6234453.1"/>
    <property type="molecule type" value="Genomic_DNA"/>
</dbReference>
<evidence type="ECO:0000313" key="1">
    <source>
        <dbReference type="EMBL" id="KAJ6234453.1"/>
    </source>
</evidence>
<sequence>MTGNLSGFETELKGGLFSSIRRSFLSEPTFFQHYTNQTNQVQTLRLQKRREGNLVSLDFHKAPSWVLQKGSYFASTLDVMMKMKFMGLKMGLFSSLGWTRTVLHSNSPSNIAFLSVDGSAIVKHVNEGETLNVTGDNVVAYDEKMRVNLKMVPGFLNRSFGFQRCFITSFTGPGTVVLQSYTRSKWLNTLDQSLNQEINLNSFSGDAQITSRH</sequence>
<reference evidence="1" key="1">
    <citation type="submission" date="2022-08" db="EMBL/GenBank/DDBJ databases">
        <title>Novel sulfate-reducing endosymbionts in the free-living metamonad Anaeramoeba.</title>
        <authorList>
            <person name="Jerlstrom-Hultqvist J."/>
            <person name="Cepicka I."/>
            <person name="Gallot-Lavallee L."/>
            <person name="Salas-Leiva D."/>
            <person name="Curtis B.A."/>
            <person name="Zahonova K."/>
            <person name="Pipaliya S."/>
            <person name="Dacks J."/>
            <person name="Roger A.J."/>
        </authorList>
    </citation>
    <scope>NUCLEOTIDE SEQUENCE</scope>
    <source>
        <strain evidence="1">Schooner1</strain>
    </source>
</reference>
<gene>
    <name evidence="1" type="ORF">M0813_29443</name>
</gene>
<dbReference type="Gene3D" id="3.60.160.10">
    <property type="entry name" value="Mitochondrial biogenesis AIM24"/>
    <property type="match status" value="1"/>
</dbReference>
<organism evidence="1 2">
    <name type="scientific">Anaeramoeba flamelloides</name>
    <dbReference type="NCBI Taxonomy" id="1746091"/>
    <lineage>
        <taxon>Eukaryota</taxon>
        <taxon>Metamonada</taxon>
        <taxon>Anaeramoebidae</taxon>
        <taxon>Anaeramoeba</taxon>
    </lineage>
</organism>
<name>A0ABQ8XRQ9_9EUKA</name>
<protein>
    <submittedName>
        <fullName evidence="1">Tryptophan RNA-binding attenuator protein-like protein</fullName>
    </submittedName>
</protein>
<dbReference type="PANTHER" id="PTHR43657:SF1">
    <property type="entry name" value="ALTERED INHERITANCE OF MITOCHONDRIA PROTEIN 24, MITOCHONDRIAL"/>
    <property type="match status" value="1"/>
</dbReference>
<dbReference type="Pfam" id="PF01987">
    <property type="entry name" value="AIM24"/>
    <property type="match status" value="1"/>
</dbReference>
<evidence type="ECO:0000313" key="2">
    <source>
        <dbReference type="Proteomes" id="UP001150062"/>
    </source>
</evidence>
<dbReference type="PANTHER" id="PTHR43657">
    <property type="entry name" value="TRYPTOPHAN RNA-BINDING ATTENUATOR PROTEIN-LIKE PROTEIN"/>
    <property type="match status" value="1"/>
</dbReference>
<accession>A0ABQ8XRQ9</accession>